<evidence type="ECO:0000313" key="2">
    <source>
        <dbReference type="Proteomes" id="UP000093352"/>
    </source>
</evidence>
<reference evidence="1 2" key="1">
    <citation type="journal article" date="2016" name="Genome Announc.">
        <title>Draft Genome Sequence of Criibacterium bergeronii gen. nov., sp. nov., Strain CCRI-22567T, Isolated from a Vaginal Sample from a Woman with Bacterial Vaginosis.</title>
        <authorList>
            <person name="Maheux A.F."/>
            <person name="Berube E."/>
            <person name="Boudreau D.K."/>
            <person name="Raymond F."/>
            <person name="Corbeil J."/>
            <person name="Roy P.H."/>
            <person name="Boissinot M."/>
            <person name="Omar R.F."/>
        </authorList>
    </citation>
    <scope>NUCLEOTIDE SEQUENCE [LARGE SCALE GENOMIC DNA]</scope>
    <source>
        <strain evidence="1 2">CCRI-22567</strain>
    </source>
</reference>
<dbReference type="AlphaFoldDB" id="A0A371INZ5"/>
<sequence>MQEHFNTFRPELQGVKNIKTVKNSDSYDVYCVKIDKSPHCCGVKPHVKDYRTVNITLPAHNRKN</sequence>
<dbReference type="RefSeq" id="WP_068911549.1">
    <property type="nucleotide sequence ID" value="NZ_MBEW02000001.1"/>
</dbReference>
<dbReference type="EMBL" id="MBEW02000001">
    <property type="protein sequence ID" value="RDY22211.1"/>
    <property type="molecule type" value="Genomic_DNA"/>
</dbReference>
<name>A0A371INZ5_9FIRM</name>
<protein>
    <submittedName>
        <fullName evidence="1">Uncharacterized protein</fullName>
    </submittedName>
</protein>
<keyword evidence="2" id="KW-1185">Reference proteome</keyword>
<organism evidence="1 2">
    <name type="scientific">Criibacterium bergeronii</name>
    <dbReference type="NCBI Taxonomy" id="1871336"/>
    <lineage>
        <taxon>Bacteria</taxon>
        <taxon>Bacillati</taxon>
        <taxon>Bacillota</taxon>
        <taxon>Clostridia</taxon>
        <taxon>Peptostreptococcales</taxon>
        <taxon>Filifactoraceae</taxon>
        <taxon>Criibacterium</taxon>
    </lineage>
</organism>
<evidence type="ECO:0000313" key="1">
    <source>
        <dbReference type="EMBL" id="RDY22211.1"/>
    </source>
</evidence>
<gene>
    <name evidence="1" type="ORF">BBG48_000395</name>
</gene>
<dbReference type="STRING" id="1871336.BBG48_00690"/>
<dbReference type="Proteomes" id="UP000093352">
    <property type="component" value="Unassembled WGS sequence"/>
</dbReference>
<proteinExistence type="predicted"/>
<comment type="caution">
    <text evidence="1">The sequence shown here is derived from an EMBL/GenBank/DDBJ whole genome shotgun (WGS) entry which is preliminary data.</text>
</comment>
<accession>A0A371INZ5</accession>